<dbReference type="PANTHER" id="PTHR28208:SF3">
    <property type="entry name" value="PHOSPHATIDATE PHOSPHATASE APP1"/>
    <property type="match status" value="1"/>
</dbReference>
<gene>
    <name evidence="3" type="ORF">ACFSBI_11625</name>
</gene>
<feature type="region of interest" description="Disordered" evidence="1">
    <location>
        <begin position="1"/>
        <end position="24"/>
    </location>
</feature>
<accession>A0ABW4LHE0</accession>
<dbReference type="InterPro" id="IPR052935">
    <property type="entry name" value="Mg2+_PAP"/>
</dbReference>
<feature type="domain" description="Phosphatidate phosphatase APP1 catalytic" evidence="2">
    <location>
        <begin position="163"/>
        <end position="314"/>
    </location>
</feature>
<dbReference type="Proteomes" id="UP001597347">
    <property type="component" value="Unassembled WGS sequence"/>
</dbReference>
<dbReference type="PANTHER" id="PTHR28208">
    <property type="entry name" value="PHOSPHATIDATE PHOSPHATASE APP1"/>
    <property type="match status" value="1"/>
</dbReference>
<proteinExistence type="predicted"/>
<comment type="caution">
    <text evidence="3">The sequence shown here is derived from an EMBL/GenBank/DDBJ whole genome shotgun (WGS) entry which is preliminary data.</text>
</comment>
<evidence type="ECO:0000259" key="2">
    <source>
        <dbReference type="Pfam" id="PF09949"/>
    </source>
</evidence>
<dbReference type="EMBL" id="JBHUEA010000017">
    <property type="protein sequence ID" value="MFD1722200.1"/>
    <property type="molecule type" value="Genomic_DNA"/>
</dbReference>
<dbReference type="RefSeq" id="WP_377935090.1">
    <property type="nucleotide sequence ID" value="NZ_JBHUEA010000017.1"/>
</dbReference>
<dbReference type="Pfam" id="PF09949">
    <property type="entry name" value="APP1_cat"/>
    <property type="match status" value="1"/>
</dbReference>
<evidence type="ECO:0000313" key="4">
    <source>
        <dbReference type="Proteomes" id="UP001597347"/>
    </source>
</evidence>
<keyword evidence="4" id="KW-1185">Reference proteome</keyword>
<sequence length="359" mass="40068">MPTTPEAASHRRRFRRRTPSPAVEQAVGRAMRVDQAIREFREQRARRKGRTPIVIPYAGYGSTSWIRVLGRVLITNRDPSAEGLESIRGWRSFTGIPVDRAPVLVEAGGTRHHVLADRGGVIDVKIEVALTPGWHDVTLRCEDVPDADEFTAPVFVLDPDAPFGVVSDIDDTVMVTALPRPLLAAWNTFVLNEHARNPTPGMSVLYDRIRRAHPAAPFLYLSTGAWNVAPTLRRFLSRNLYPAGPLLLTDWGPEPDRIFRSGRAHKIDELERLAAEFPDVKWLLIGDDGQHDEETYSGFAEAHPENVAAIGIRQLSDSEAVLAGGRSRERWREDVTEVDWIFAPDGNDFARALEARGLL</sequence>
<organism evidence="3 4">
    <name type="scientific">Amnibacterium endophyticum</name>
    <dbReference type="NCBI Taxonomy" id="2109337"/>
    <lineage>
        <taxon>Bacteria</taxon>
        <taxon>Bacillati</taxon>
        <taxon>Actinomycetota</taxon>
        <taxon>Actinomycetes</taxon>
        <taxon>Micrococcales</taxon>
        <taxon>Microbacteriaceae</taxon>
        <taxon>Amnibacterium</taxon>
    </lineage>
</organism>
<reference evidence="4" key="1">
    <citation type="journal article" date="2019" name="Int. J. Syst. Evol. Microbiol.">
        <title>The Global Catalogue of Microorganisms (GCM) 10K type strain sequencing project: providing services to taxonomists for standard genome sequencing and annotation.</title>
        <authorList>
            <consortium name="The Broad Institute Genomics Platform"/>
            <consortium name="The Broad Institute Genome Sequencing Center for Infectious Disease"/>
            <person name="Wu L."/>
            <person name="Ma J."/>
        </authorList>
    </citation>
    <scope>NUCLEOTIDE SEQUENCE [LARGE SCALE GENOMIC DNA]</scope>
    <source>
        <strain evidence="4">CGMCC 1.12471</strain>
    </source>
</reference>
<dbReference type="InterPro" id="IPR019236">
    <property type="entry name" value="APP1_cat"/>
</dbReference>
<evidence type="ECO:0000313" key="3">
    <source>
        <dbReference type="EMBL" id="MFD1722200.1"/>
    </source>
</evidence>
<name>A0ABW4LHE0_9MICO</name>
<protein>
    <submittedName>
        <fullName evidence="3">App1 family protein</fullName>
    </submittedName>
</protein>
<evidence type="ECO:0000256" key="1">
    <source>
        <dbReference type="SAM" id="MobiDB-lite"/>
    </source>
</evidence>